<organism evidence="2 3">
    <name type="scientific">Pseudomonas abyssi</name>
    <dbReference type="NCBI Taxonomy" id="170540"/>
    <lineage>
        <taxon>Bacteria</taxon>
        <taxon>Pseudomonadati</taxon>
        <taxon>Pseudomonadota</taxon>
        <taxon>Gammaproteobacteria</taxon>
        <taxon>Pseudomonadales</taxon>
        <taxon>Pseudomonadaceae</taxon>
        <taxon>Pseudomonas</taxon>
    </lineage>
</organism>
<sequence length="168" mass="18402">MYLIRLFALSLSLLLTLPAWAARELSWDDLVPAGSEHLYGMPQAQHDGLTSEDQAASNPLMQSMTNAPTVAALDGQEVKLPGYIVPLSVDPNQRVTEFLLVPYFGACIHVPPPPSNQIVLVQSEIGIALETTYVPYWISGIMHVEQSSSELASAGYRLEALEIEVFSY</sequence>
<dbReference type="Proteomes" id="UP000242313">
    <property type="component" value="Unassembled WGS sequence"/>
</dbReference>
<dbReference type="Gene3D" id="2.40.50.870">
    <property type="entry name" value="Protein of unknown function (DUF3299)"/>
    <property type="match status" value="1"/>
</dbReference>
<dbReference type="EMBL" id="NTMR01000029">
    <property type="protein sequence ID" value="PBK02761.1"/>
    <property type="molecule type" value="Genomic_DNA"/>
</dbReference>
<protein>
    <recommendedName>
        <fullName evidence="4">DUF3299 domain-containing protein</fullName>
    </recommendedName>
</protein>
<reference evidence="2 3" key="1">
    <citation type="submission" date="2017-09" db="EMBL/GenBank/DDBJ databases">
        <title>Pseudomonas abyssi sp. nov. isolated from Abyssopelagic Water.</title>
        <authorList>
            <person name="Wei Y."/>
        </authorList>
    </citation>
    <scope>NUCLEOTIDE SEQUENCE [LARGE SCALE GENOMIC DNA]</scope>
    <source>
        <strain evidence="2 3">MT5</strain>
    </source>
</reference>
<keyword evidence="1" id="KW-0732">Signal</keyword>
<feature type="signal peptide" evidence="1">
    <location>
        <begin position="1"/>
        <end position="21"/>
    </location>
</feature>
<dbReference type="Pfam" id="PF11736">
    <property type="entry name" value="DUF3299"/>
    <property type="match status" value="1"/>
</dbReference>
<evidence type="ECO:0000313" key="2">
    <source>
        <dbReference type="EMBL" id="PBK02761.1"/>
    </source>
</evidence>
<evidence type="ECO:0000313" key="3">
    <source>
        <dbReference type="Proteomes" id="UP000242313"/>
    </source>
</evidence>
<evidence type="ECO:0000256" key="1">
    <source>
        <dbReference type="SAM" id="SignalP"/>
    </source>
</evidence>
<comment type="caution">
    <text evidence="2">The sequence shown here is derived from an EMBL/GenBank/DDBJ whole genome shotgun (WGS) entry which is preliminary data.</text>
</comment>
<dbReference type="RefSeq" id="WP_096006240.1">
    <property type="nucleotide sequence ID" value="NZ_NTMR01000029.1"/>
</dbReference>
<accession>A0A2A3MD89</accession>
<proteinExistence type="predicted"/>
<keyword evidence="3" id="KW-1185">Reference proteome</keyword>
<dbReference type="AlphaFoldDB" id="A0A2A3MD89"/>
<evidence type="ECO:0008006" key="4">
    <source>
        <dbReference type="Google" id="ProtNLM"/>
    </source>
</evidence>
<feature type="chain" id="PRO_5012539624" description="DUF3299 domain-containing protein" evidence="1">
    <location>
        <begin position="22"/>
        <end position="168"/>
    </location>
</feature>
<name>A0A2A3MD89_9PSED</name>
<gene>
    <name evidence="2" type="ORF">CNQ84_18195</name>
</gene>
<dbReference type="InterPro" id="IPR021727">
    <property type="entry name" value="DUF3299"/>
</dbReference>